<evidence type="ECO:0000313" key="4">
    <source>
        <dbReference type="EMBL" id="PQV62763.1"/>
    </source>
</evidence>
<comment type="caution">
    <text evidence="4">The sequence shown here is derived from an EMBL/GenBank/DDBJ whole genome shotgun (WGS) entry which is preliminary data.</text>
</comment>
<keyword evidence="2" id="KW-0472">Membrane</keyword>
<dbReference type="Proteomes" id="UP000237684">
    <property type="component" value="Unassembled WGS sequence"/>
</dbReference>
<dbReference type="InterPro" id="IPR045584">
    <property type="entry name" value="Pilin-like"/>
</dbReference>
<evidence type="ECO:0000313" key="5">
    <source>
        <dbReference type="Proteomes" id="UP000237684"/>
    </source>
</evidence>
<dbReference type="OrthoDB" id="261001at2"/>
<dbReference type="Gene3D" id="3.30.700.10">
    <property type="entry name" value="Glycoprotein, Type 4 Pilin"/>
    <property type="match status" value="1"/>
</dbReference>
<dbReference type="RefSeq" id="WP_106381075.1">
    <property type="nucleotide sequence ID" value="NZ_NIGF01000022.1"/>
</dbReference>
<dbReference type="InterPro" id="IPR011453">
    <property type="entry name" value="DUF1559"/>
</dbReference>
<protein>
    <recommendedName>
        <fullName evidence="3">DUF1559 domain-containing protein</fullName>
    </recommendedName>
</protein>
<evidence type="ECO:0000256" key="1">
    <source>
        <dbReference type="SAM" id="MobiDB-lite"/>
    </source>
</evidence>
<keyword evidence="5" id="KW-1185">Reference proteome</keyword>
<dbReference type="InterPro" id="IPR012902">
    <property type="entry name" value="N_methyl_site"/>
</dbReference>
<feature type="domain" description="DUF1559" evidence="3">
    <location>
        <begin position="46"/>
        <end position="86"/>
    </location>
</feature>
<proteinExistence type="predicted"/>
<dbReference type="Pfam" id="PF07963">
    <property type="entry name" value="N_methyl"/>
    <property type="match status" value="1"/>
</dbReference>
<dbReference type="NCBIfam" id="TIGR02532">
    <property type="entry name" value="IV_pilin_GFxxxE"/>
    <property type="match status" value="1"/>
</dbReference>
<sequence>MKHKHTKNGQEPGTRLKNPGFTLIELLVVIAIIAILAAILFPVFGRARENARRTSCQSNLKQFMLAIMQYNQDYDEMMPLSISGNDQIGSVVAAANGVQPFNLANTLQPYVKSLQVFQCPDDNGFSGGSPKAGGFSVPAGAKVWEAYGTSYKFTKENLSIAPSTASFSNPTKYYKAKSPDGLLGAPSGPFTQQPPYPMPLAFYARPAETRMMRCYVAPWEKPIAVGKENVFHDSANIVAFADGHVKTVVSKAQYDSYCDGPTGSPARAKDPSGNYAPSFGDGSCNTGGLERAVR</sequence>
<dbReference type="SUPFAM" id="SSF54523">
    <property type="entry name" value="Pili subunits"/>
    <property type="match status" value="1"/>
</dbReference>
<dbReference type="PANTHER" id="PTHR30093">
    <property type="entry name" value="GENERAL SECRETION PATHWAY PROTEIN G"/>
    <property type="match status" value="1"/>
</dbReference>
<gene>
    <name evidence="4" type="ORF">B1R32_12210</name>
</gene>
<evidence type="ECO:0000256" key="2">
    <source>
        <dbReference type="SAM" id="Phobius"/>
    </source>
</evidence>
<feature type="transmembrane region" description="Helical" evidence="2">
    <location>
        <begin position="21"/>
        <end position="44"/>
    </location>
</feature>
<keyword evidence="2" id="KW-1133">Transmembrane helix</keyword>
<dbReference type="InParanoid" id="A0A2S8SPN5"/>
<dbReference type="Pfam" id="PF07596">
    <property type="entry name" value="SBP_bac_10"/>
    <property type="match status" value="1"/>
</dbReference>
<accession>A0A2S8SPN5</accession>
<organism evidence="4 5">
    <name type="scientific">Abditibacterium utsteinense</name>
    <dbReference type="NCBI Taxonomy" id="1960156"/>
    <lineage>
        <taxon>Bacteria</taxon>
        <taxon>Pseudomonadati</taxon>
        <taxon>Abditibacteriota</taxon>
        <taxon>Abditibacteriia</taxon>
        <taxon>Abditibacteriales</taxon>
        <taxon>Abditibacteriaceae</taxon>
        <taxon>Abditibacterium</taxon>
    </lineage>
</organism>
<dbReference type="AlphaFoldDB" id="A0A2S8SPN5"/>
<feature type="region of interest" description="Disordered" evidence="1">
    <location>
        <begin position="260"/>
        <end position="294"/>
    </location>
</feature>
<dbReference type="EMBL" id="NIGF01000022">
    <property type="protein sequence ID" value="PQV62763.1"/>
    <property type="molecule type" value="Genomic_DNA"/>
</dbReference>
<name>A0A2S8SPN5_9BACT</name>
<evidence type="ECO:0000259" key="3">
    <source>
        <dbReference type="Pfam" id="PF07596"/>
    </source>
</evidence>
<keyword evidence="2" id="KW-0812">Transmembrane</keyword>
<reference evidence="4 5" key="1">
    <citation type="journal article" date="2018" name="Syst. Appl. Microbiol.">
        <title>Abditibacterium utsteinense sp. nov., the first cultivated member of candidate phylum FBP, isolated from ice-free Antarctic soil samples.</title>
        <authorList>
            <person name="Tahon G."/>
            <person name="Tytgat B."/>
            <person name="Lebbe L."/>
            <person name="Carlier A."/>
            <person name="Willems A."/>
        </authorList>
    </citation>
    <scope>NUCLEOTIDE SEQUENCE [LARGE SCALE GENOMIC DNA]</scope>
    <source>
        <strain evidence="4 5">LMG 29911</strain>
    </source>
</reference>